<dbReference type="PANTHER" id="PTHR12128">
    <property type="entry name" value="DIHYDRODIPICOLINATE SYNTHASE"/>
    <property type="match status" value="1"/>
</dbReference>
<sequence>MVIPAMPLALDDHRRFAPRHQRAVARYYAAAGAGGIAVGVHTTQFEIRLPEFGLLEPVLAVSAEVLHENPSMLRVAGVAGDRAQAVAEAELAAALGYEAVLLSPPRHRQLTDQEMLERARAVAEILPVIGFYLQEAIGGPRLSAGFWRSFVEIENVVAVKVAPFDRYRTLDVVEAVLNSDRADDVALYTGNDDNILGDLFTPFETPRGTRWFDGGLLGQWAVGTRAAVKMLDTVHAARRGDAAAARAVIRSAPQLTAVNAAVFDVAHDFRGCIAGVNAILHRQGLLPSMLCLDPEEVLSPGQQALIDDAFARYPWAGDDEFIQAHRHEWLK</sequence>
<name>A0A7D8AGP4_9MICO</name>
<organism evidence="2 3">
    <name type="scientific">Microbacterium esteraromaticum</name>
    <dbReference type="NCBI Taxonomy" id="57043"/>
    <lineage>
        <taxon>Bacteria</taxon>
        <taxon>Bacillati</taxon>
        <taxon>Actinomycetota</taxon>
        <taxon>Actinomycetes</taxon>
        <taxon>Micrococcales</taxon>
        <taxon>Microbacteriaceae</taxon>
        <taxon>Microbacterium</taxon>
    </lineage>
</organism>
<dbReference type="InterPro" id="IPR002220">
    <property type="entry name" value="DapA-like"/>
</dbReference>
<dbReference type="GO" id="GO:0008840">
    <property type="term" value="F:4-hydroxy-tetrahydrodipicolinate synthase activity"/>
    <property type="evidence" value="ECO:0007669"/>
    <property type="project" value="TreeGrafter"/>
</dbReference>
<keyword evidence="1" id="KW-0456">Lyase</keyword>
<dbReference type="InterPro" id="IPR013785">
    <property type="entry name" value="Aldolase_TIM"/>
</dbReference>
<evidence type="ECO:0000313" key="2">
    <source>
        <dbReference type="EMBL" id="QMU98624.1"/>
    </source>
</evidence>
<protein>
    <submittedName>
        <fullName evidence="2">Dihydrodipicolinate synthase family protein</fullName>
    </submittedName>
</protein>
<dbReference type="Proteomes" id="UP000515708">
    <property type="component" value="Chromosome"/>
</dbReference>
<gene>
    <name evidence="2" type="ORF">FVO59_06290</name>
</gene>
<dbReference type="EMBL" id="CP043732">
    <property type="protein sequence ID" value="QMU98624.1"/>
    <property type="molecule type" value="Genomic_DNA"/>
</dbReference>
<dbReference type="SUPFAM" id="SSF51569">
    <property type="entry name" value="Aldolase"/>
    <property type="match status" value="1"/>
</dbReference>
<reference evidence="2 3" key="1">
    <citation type="journal article" date="2020" name="Front. Microbiol.">
        <title>Design of Bacterial Strain-Specific qPCR Assays Using NGS Data and Publicly Available Resources and Its Application to Track Biocontrol Strains.</title>
        <authorList>
            <person name="Hernandez I."/>
            <person name="Sant C."/>
            <person name="Martinez R."/>
            <person name="Fernandez C."/>
        </authorList>
    </citation>
    <scope>NUCLEOTIDE SEQUENCE [LARGE SCALE GENOMIC DNA]</scope>
    <source>
        <strain evidence="2 3">B24</strain>
    </source>
</reference>
<dbReference type="AlphaFoldDB" id="A0A7D8AGP4"/>
<dbReference type="PANTHER" id="PTHR12128:SF51">
    <property type="entry name" value="BLL4205 PROTEIN"/>
    <property type="match status" value="1"/>
</dbReference>
<proteinExistence type="predicted"/>
<dbReference type="SMART" id="SM01130">
    <property type="entry name" value="DHDPS"/>
    <property type="match status" value="1"/>
</dbReference>
<evidence type="ECO:0000256" key="1">
    <source>
        <dbReference type="ARBA" id="ARBA00023239"/>
    </source>
</evidence>
<dbReference type="Gene3D" id="3.20.20.70">
    <property type="entry name" value="Aldolase class I"/>
    <property type="match status" value="1"/>
</dbReference>
<accession>A0A7D8AGP4</accession>
<evidence type="ECO:0000313" key="3">
    <source>
        <dbReference type="Proteomes" id="UP000515708"/>
    </source>
</evidence>